<keyword evidence="6" id="KW-0670">Pyruvate</keyword>
<dbReference type="GO" id="GO:0046872">
    <property type="term" value="F:metal ion binding"/>
    <property type="evidence" value="ECO:0007669"/>
    <property type="project" value="UniProtKB-UniRule"/>
</dbReference>
<dbReference type="PIRSF" id="PIRSF006439">
    <property type="entry name" value="Indolepyruvate_ferr_oxidored"/>
    <property type="match status" value="1"/>
</dbReference>
<keyword evidence="3" id="KW-0813">Transport</keyword>
<keyword evidence="3" id="KW-0004">4Fe-4S</keyword>
<evidence type="ECO:0000259" key="5">
    <source>
        <dbReference type="Pfam" id="PF02775"/>
    </source>
</evidence>
<organism evidence="6">
    <name type="scientific">uncultured spirochete</name>
    <dbReference type="NCBI Taxonomy" id="156406"/>
    <lineage>
        <taxon>Bacteria</taxon>
        <taxon>Pseudomonadati</taxon>
        <taxon>Spirochaetota</taxon>
        <taxon>Spirochaetia</taxon>
        <taxon>Spirochaetales</taxon>
        <taxon>environmental samples</taxon>
    </lineage>
</organism>
<reference evidence="6" key="1">
    <citation type="submission" date="2017-02" db="EMBL/GenBank/DDBJ databases">
        <authorList>
            <person name="Regsiter A."/>
            <person name="William W."/>
        </authorList>
    </citation>
    <scope>NUCLEOTIDE SEQUENCE</scope>
    <source>
        <strain evidence="6">Bib</strain>
    </source>
</reference>
<proteinExistence type="predicted"/>
<dbReference type="Pfam" id="PF01855">
    <property type="entry name" value="POR_N"/>
    <property type="match status" value="1"/>
</dbReference>
<sequence length="553" mass="59506">MAEMVLSGDEAVAQAALDAGLSGGFAYPGTPSTEIMEYLQEHLGDKRAGAGDADGSAETGSVLEVRTAPRVAQWCANEKTAYESALGVSFAGKRAMVSMKHVGLNVAMDPFTNSALVRIHGGLVVVVADDPGMHSSQDEQDSRLLADFARVPCFEPSDQQEAYDMTRLAFDYSEEHEVPVLVRLTTRLAHARALVTMAPARDVPARGKCTDPYSWILMPEMARRRWLALLDKQPIFRADAEAASRLVLGSKELGVITCGLARAYYKENEDEWARAHGGERPSHLHIGRYPVGAEKIRALVAHVKRVLVIEEGYPYIERDLRGIFGTPVPVAGKMTGEIPLAGELSADSVRLALGLQAREGSAVAGIEVPGRPPQFCQGCPHADSITALKKALEGEAEFFTASDIGCYTLSALPPWNAVESCVDMGASVGMARGAASVGQKHAIGVIGDSTFYHSGMTNLIDAVRYRTPMTLLILDNGTTGMTGAQPTISGTSQLPKLLEGLGVEKEHIRVLEAHKRALDTNVAAIREEIAYDGVSVIVMVRECIEWLKKARKS</sequence>
<dbReference type="GO" id="GO:0051539">
    <property type="term" value="F:4 iron, 4 sulfur cluster binding"/>
    <property type="evidence" value="ECO:0007669"/>
    <property type="project" value="UniProtKB-UniRule"/>
</dbReference>
<dbReference type="AlphaFoldDB" id="A0A3P3XKF7"/>
<evidence type="ECO:0000256" key="3">
    <source>
        <dbReference type="PIRNR" id="PIRNR006439"/>
    </source>
</evidence>
<dbReference type="InterPro" id="IPR029061">
    <property type="entry name" value="THDP-binding"/>
</dbReference>
<dbReference type="InterPro" id="IPR002880">
    <property type="entry name" value="Pyrv_Fd/Flavodoxin_OxRdtase_N"/>
</dbReference>
<keyword evidence="2 3" id="KW-0560">Oxidoreductase</keyword>
<dbReference type="PANTHER" id="PTHR43710:SF5">
    <property type="entry name" value="INDOLEPYRUVATE FERREDOXIN OXIDOREDUCTASE ALPHA SUBUNIT"/>
    <property type="match status" value="1"/>
</dbReference>
<dbReference type="InterPro" id="IPR017721">
    <property type="entry name" value="IorA"/>
</dbReference>
<dbReference type="Pfam" id="PF02775">
    <property type="entry name" value="TPP_enzyme_C"/>
    <property type="match status" value="1"/>
</dbReference>
<dbReference type="GO" id="GO:0043805">
    <property type="term" value="F:indolepyruvate ferredoxin oxidoreductase activity"/>
    <property type="evidence" value="ECO:0007669"/>
    <property type="project" value="UniProtKB-UniRule"/>
</dbReference>
<evidence type="ECO:0000256" key="1">
    <source>
        <dbReference type="ARBA" id="ARBA00022723"/>
    </source>
</evidence>
<gene>
    <name evidence="6" type="ORF">SPIROBIBN47_350034</name>
</gene>
<dbReference type="CDD" id="cd02008">
    <property type="entry name" value="TPP_IOR_alpha"/>
    <property type="match status" value="1"/>
</dbReference>
<dbReference type="FunFam" id="3.40.50.970:FF:000039">
    <property type="entry name" value="Indolepyruvate oxidoreductase subunit IorA"/>
    <property type="match status" value="1"/>
</dbReference>
<dbReference type="SUPFAM" id="SSF52518">
    <property type="entry name" value="Thiamin diphosphate-binding fold (THDP-binding)"/>
    <property type="match status" value="2"/>
</dbReference>
<feature type="domain" description="Pyruvate flavodoxin/ferredoxin oxidoreductase pyrimidine binding" evidence="4">
    <location>
        <begin position="15"/>
        <end position="201"/>
    </location>
</feature>
<name>A0A3P3XKF7_9SPIR</name>
<evidence type="ECO:0000256" key="2">
    <source>
        <dbReference type="ARBA" id="ARBA00023002"/>
    </source>
</evidence>
<dbReference type="EMBL" id="FWDM01000029">
    <property type="protein sequence ID" value="SLM14699.1"/>
    <property type="molecule type" value="Genomic_DNA"/>
</dbReference>
<feature type="domain" description="Thiamine pyrophosphate enzyme TPP-binding" evidence="5">
    <location>
        <begin position="403"/>
        <end position="537"/>
    </location>
</feature>
<protein>
    <recommendedName>
        <fullName evidence="3">Indolepyruvate oxidoreductase subunit IorA</fullName>
        <shortName evidence="3">IOR</shortName>
        <ecNumber evidence="3">1.2.7.8</ecNumber>
    </recommendedName>
    <alternativeName>
        <fullName evidence="3">Indolepyruvate ferredoxin oxidoreductase subunit alpha</fullName>
    </alternativeName>
</protein>
<dbReference type="CDD" id="cd07034">
    <property type="entry name" value="TPP_PYR_PFOR_IOR-alpha_like"/>
    <property type="match status" value="1"/>
</dbReference>
<keyword evidence="3" id="KW-0408">Iron</keyword>
<accession>A0A3P3XKF7</accession>
<comment type="cofactor">
    <cofactor evidence="3">
        <name>[4Fe-4S] cluster</name>
        <dbReference type="ChEBI" id="CHEBI:49883"/>
    </cofactor>
    <text evidence="3">Binds 2 [4Fe-4S] clusters. In this family the first cluster has a non-standard and varying [4Fe-4S] binding motif CX(2)CX(2)CX(4-5)CP.</text>
</comment>
<dbReference type="GO" id="GO:0030976">
    <property type="term" value="F:thiamine pyrophosphate binding"/>
    <property type="evidence" value="ECO:0007669"/>
    <property type="project" value="InterPro"/>
</dbReference>
<keyword evidence="3" id="KW-0411">Iron-sulfur</keyword>
<dbReference type="InterPro" id="IPR045025">
    <property type="entry name" value="HACL1-like"/>
</dbReference>
<comment type="catalytic activity">
    <reaction evidence="3">
        <text>indole-3-pyruvate + 2 oxidized [2Fe-2S]-[ferredoxin] + CoA = (indol-3-yl)acetyl-CoA + 2 reduced [2Fe-2S]-[ferredoxin] + CO2 + H(+)</text>
        <dbReference type="Rhea" id="RHEA:12645"/>
        <dbReference type="Rhea" id="RHEA-COMP:10000"/>
        <dbReference type="Rhea" id="RHEA-COMP:10001"/>
        <dbReference type="ChEBI" id="CHEBI:15378"/>
        <dbReference type="ChEBI" id="CHEBI:16526"/>
        <dbReference type="ChEBI" id="CHEBI:17640"/>
        <dbReference type="ChEBI" id="CHEBI:33737"/>
        <dbReference type="ChEBI" id="CHEBI:33738"/>
        <dbReference type="ChEBI" id="CHEBI:57271"/>
        <dbReference type="ChEBI" id="CHEBI:57287"/>
        <dbReference type="EC" id="1.2.7.8"/>
    </reaction>
</comment>
<dbReference type="InterPro" id="IPR011766">
    <property type="entry name" value="TPP_enzyme_TPP-bd"/>
</dbReference>
<keyword evidence="3" id="KW-0249">Electron transport</keyword>
<evidence type="ECO:0000313" key="6">
    <source>
        <dbReference type="EMBL" id="SLM14699.1"/>
    </source>
</evidence>
<comment type="function">
    <text evidence="3">Catalyzes the ferredoxin-dependent oxidative decarboxylation of arylpyruvates.</text>
</comment>
<keyword evidence="1 3" id="KW-0479">Metal-binding</keyword>
<dbReference type="PANTHER" id="PTHR43710">
    <property type="entry name" value="2-HYDROXYACYL-COA LYASE"/>
    <property type="match status" value="1"/>
</dbReference>
<dbReference type="Gene3D" id="3.40.50.970">
    <property type="match status" value="2"/>
</dbReference>
<dbReference type="EC" id="1.2.7.8" evidence="3"/>
<dbReference type="GO" id="GO:0044281">
    <property type="term" value="P:small molecule metabolic process"/>
    <property type="evidence" value="ECO:0007669"/>
    <property type="project" value="UniProtKB-ARBA"/>
</dbReference>
<evidence type="ECO:0000259" key="4">
    <source>
        <dbReference type="Pfam" id="PF01855"/>
    </source>
</evidence>